<protein>
    <submittedName>
        <fullName evidence="3">Flagellar hook assembly protein FlgD</fullName>
    </submittedName>
</protein>
<comment type="similarity">
    <text evidence="1">Belongs to the FlgD family.</text>
</comment>
<evidence type="ECO:0000313" key="4">
    <source>
        <dbReference type="Proteomes" id="UP000269301"/>
    </source>
</evidence>
<dbReference type="AlphaFoldDB" id="A0A495ABZ3"/>
<proteinExistence type="inferred from homology"/>
<reference evidence="3 4" key="1">
    <citation type="journal article" date="2016" name="Int. J. Syst. Evol. Microbiol.">
        <title>Oceanobacillus halophilus sp. nov., a novel moderately halophilic bacterium from a hypersaline lake.</title>
        <authorList>
            <person name="Amoozegar M.A."/>
            <person name="Bagheri M."/>
            <person name="Makhdoumi A."/>
            <person name="Nikou M.M."/>
            <person name="Fazeli S.A.S."/>
            <person name="Schumann P."/>
            <person name="Sproer C."/>
            <person name="Sanchez-Porro C."/>
            <person name="Ventosa A."/>
        </authorList>
    </citation>
    <scope>NUCLEOTIDE SEQUENCE [LARGE SCALE GENOMIC DNA]</scope>
    <source>
        <strain evidence="3 4">DSM 23996</strain>
    </source>
</reference>
<dbReference type="EMBL" id="RBZP01000001">
    <property type="protein sequence ID" value="RKQ37488.1"/>
    <property type="molecule type" value="Genomic_DNA"/>
</dbReference>
<dbReference type="InterPro" id="IPR005648">
    <property type="entry name" value="FlgD"/>
</dbReference>
<sequence length="152" mass="16791">MNTIDPSFYLSNQKITREPSPTLDKDGFLKILMTQLQNQDPTDPMDDNAMVEQMATLTSLEQVMNMSSAIETLVQSQVVSPVIQYSHMIGKEVMYQQSDDQAESEKNTVKGNVVAVSQKEGLAIFELDNGEKIYADAVTKIGHSSIEANGTE</sequence>
<keyword evidence="2" id="KW-1005">Bacterial flagellum biogenesis</keyword>
<dbReference type="GO" id="GO:0044781">
    <property type="term" value="P:bacterial-type flagellum organization"/>
    <property type="evidence" value="ECO:0007669"/>
    <property type="project" value="UniProtKB-KW"/>
</dbReference>
<keyword evidence="4" id="KW-1185">Reference proteome</keyword>
<dbReference type="NCBIfam" id="NF007197">
    <property type="entry name" value="PRK09618.1"/>
    <property type="match status" value="1"/>
</dbReference>
<evidence type="ECO:0000256" key="2">
    <source>
        <dbReference type="ARBA" id="ARBA00022795"/>
    </source>
</evidence>
<keyword evidence="3" id="KW-0969">Cilium</keyword>
<dbReference type="Proteomes" id="UP000269301">
    <property type="component" value="Unassembled WGS sequence"/>
</dbReference>
<evidence type="ECO:0000313" key="3">
    <source>
        <dbReference type="EMBL" id="RKQ37488.1"/>
    </source>
</evidence>
<gene>
    <name evidence="3" type="primary">flgD</name>
    <name evidence="3" type="ORF">D8M06_01390</name>
</gene>
<name>A0A495ABZ3_9BACI</name>
<evidence type="ECO:0000256" key="1">
    <source>
        <dbReference type="ARBA" id="ARBA00010577"/>
    </source>
</evidence>
<keyword evidence="3" id="KW-0966">Cell projection</keyword>
<accession>A0A495ABZ3</accession>
<dbReference type="Pfam" id="PF03963">
    <property type="entry name" value="FlgD"/>
    <property type="match status" value="1"/>
</dbReference>
<keyword evidence="3" id="KW-0282">Flagellum</keyword>
<organism evidence="3 4">
    <name type="scientific">Oceanobacillus halophilus</name>
    <dbReference type="NCBI Taxonomy" id="930130"/>
    <lineage>
        <taxon>Bacteria</taxon>
        <taxon>Bacillati</taxon>
        <taxon>Bacillota</taxon>
        <taxon>Bacilli</taxon>
        <taxon>Bacillales</taxon>
        <taxon>Bacillaceae</taxon>
        <taxon>Oceanobacillus</taxon>
    </lineage>
</organism>
<dbReference type="OrthoDB" id="280334at2"/>
<comment type="caution">
    <text evidence="3">The sequence shown here is derived from an EMBL/GenBank/DDBJ whole genome shotgun (WGS) entry which is preliminary data.</text>
</comment>